<comment type="caution">
    <text evidence="3">The sequence shown here is derived from an EMBL/GenBank/DDBJ whole genome shotgun (WGS) entry which is preliminary data.</text>
</comment>
<evidence type="ECO:0000256" key="2">
    <source>
        <dbReference type="SAM" id="SignalP"/>
    </source>
</evidence>
<reference evidence="3 4" key="1">
    <citation type="submission" date="2021-07" db="EMBL/GenBank/DDBJ databases">
        <authorList>
            <person name="Imarazene B."/>
            <person name="Zahm M."/>
            <person name="Klopp C."/>
            <person name="Cabau C."/>
            <person name="Beille S."/>
            <person name="Jouanno E."/>
            <person name="Castinel A."/>
            <person name="Lluch J."/>
            <person name="Gil L."/>
            <person name="Kuchtly C."/>
            <person name="Lopez Roques C."/>
            <person name="Donnadieu C."/>
            <person name="Parrinello H."/>
            <person name="Journot L."/>
            <person name="Du K."/>
            <person name="Schartl M."/>
            <person name="Retaux S."/>
            <person name="Guiguen Y."/>
        </authorList>
    </citation>
    <scope>NUCLEOTIDE SEQUENCE [LARGE SCALE GENOMIC DNA]</scope>
    <source>
        <strain evidence="3">Pach_M1</strain>
        <tissue evidence="3">Testis</tissue>
    </source>
</reference>
<feature type="coiled-coil region" evidence="1">
    <location>
        <begin position="169"/>
        <end position="196"/>
    </location>
</feature>
<dbReference type="EMBL" id="JAICCE010000003">
    <property type="protein sequence ID" value="KAG9280104.1"/>
    <property type="molecule type" value="Genomic_DNA"/>
</dbReference>
<dbReference type="AlphaFoldDB" id="A0A8T2MAC8"/>
<evidence type="ECO:0000256" key="1">
    <source>
        <dbReference type="SAM" id="Coils"/>
    </source>
</evidence>
<keyword evidence="1" id="KW-0175">Coiled coil</keyword>
<feature type="signal peptide" evidence="2">
    <location>
        <begin position="1"/>
        <end position="17"/>
    </location>
</feature>
<dbReference type="GO" id="GO:0019216">
    <property type="term" value="P:regulation of lipid metabolic process"/>
    <property type="evidence" value="ECO:0007669"/>
    <property type="project" value="InterPro"/>
</dbReference>
<dbReference type="PANTHER" id="PTHR21463">
    <property type="entry name" value="ANGIOPOIETIN-LIKE PROTEIN 8"/>
    <property type="match status" value="1"/>
</dbReference>
<keyword evidence="2" id="KW-0732">Signal</keyword>
<protein>
    <submittedName>
        <fullName evidence="3">Angiopoietin-like protein 8</fullName>
    </submittedName>
</protein>
<dbReference type="InterPro" id="IPR026614">
    <property type="entry name" value="ANGPTL8"/>
</dbReference>
<gene>
    <name evidence="3" type="ORF">AMEX_G5708</name>
</gene>
<name>A0A8T2MAC8_ASTMX</name>
<feature type="coiled-coil region" evidence="1">
    <location>
        <begin position="104"/>
        <end position="138"/>
    </location>
</feature>
<proteinExistence type="predicted"/>
<organism evidence="3 4">
    <name type="scientific">Astyanax mexicanus</name>
    <name type="common">Blind cave fish</name>
    <name type="synonym">Astyanax fasciatus mexicanus</name>
    <dbReference type="NCBI Taxonomy" id="7994"/>
    <lineage>
        <taxon>Eukaryota</taxon>
        <taxon>Metazoa</taxon>
        <taxon>Chordata</taxon>
        <taxon>Craniata</taxon>
        <taxon>Vertebrata</taxon>
        <taxon>Euteleostomi</taxon>
        <taxon>Actinopterygii</taxon>
        <taxon>Neopterygii</taxon>
        <taxon>Teleostei</taxon>
        <taxon>Ostariophysi</taxon>
        <taxon>Characiformes</taxon>
        <taxon>Characoidei</taxon>
        <taxon>Acestrorhamphidae</taxon>
        <taxon>Acestrorhamphinae</taxon>
        <taxon>Astyanax</taxon>
    </lineage>
</organism>
<evidence type="ECO:0000313" key="3">
    <source>
        <dbReference type="EMBL" id="KAG9280104.1"/>
    </source>
</evidence>
<evidence type="ECO:0000313" key="4">
    <source>
        <dbReference type="Proteomes" id="UP000752171"/>
    </source>
</evidence>
<dbReference type="Proteomes" id="UP000752171">
    <property type="component" value="Unassembled WGS sequence"/>
</dbReference>
<dbReference type="GO" id="GO:0070328">
    <property type="term" value="P:triglyceride homeostasis"/>
    <property type="evidence" value="ECO:0007669"/>
    <property type="project" value="InterPro"/>
</dbReference>
<sequence length="196" mass="22355">MWTVVCVSVSVCVLASGVSPSPLRTRRDAPLAKADEVNVLMYGVLQFSESLHHMYQSTEARLARVARAIHNTESVVQRLGLDTQQAIRTESQIKQGLSLIKEQMEVLQAEAQQTRGVVNRVEQEDTELKLKLRELEQNLSILTSPNRISALRETTQKHNTLLDDLTSWTRQHKQQLENQNLQLLELQKQSRVLQNH</sequence>
<accession>A0A8T2MAC8</accession>
<feature type="chain" id="PRO_5035725264" evidence="2">
    <location>
        <begin position="18"/>
        <end position="196"/>
    </location>
</feature>
<dbReference type="PANTHER" id="PTHR21463:SF0">
    <property type="entry name" value="ANGIOPOIETIN-LIKE PROTEIN 8"/>
    <property type="match status" value="1"/>
</dbReference>